<dbReference type="Pfam" id="PF13738">
    <property type="entry name" value="Pyr_redox_3"/>
    <property type="match status" value="1"/>
</dbReference>
<name>A0A1B1U4T6_9HELI</name>
<sequence>MFDLAIIGSGTTGIAVAVEAKALGIGNIILLEKGDNHSMTIRKFYKDGKRVDKDYKGQEVDLQGSIKFVDGNKESTLELFDSLIASNGLDLKTNCDVEKIQEVAEGFEIHTSGGEVFKSKFAVISIGKMGQPNKPSYAIPLTIRSIVNFNANSVKAGEKLLIIGGGNSAVEYAYDLCNTNPTTLNYRRTEFARINDTNAEELNKVIKNGKLQTKLGVDIVTLSDEGGKVGVQFADGSQEVFDRLIYAIGGATPLDFLQKCKLKLDESNTPISNAQCETSIPNLFIAGDIALQSGGSIAIGLNQAYIIAQEIAKRI</sequence>
<dbReference type="STRING" id="222136.BBW65_02735"/>
<keyword evidence="2" id="KW-0560">Oxidoreductase</keyword>
<dbReference type="PRINTS" id="PR00469">
    <property type="entry name" value="PNDRDTASEII"/>
</dbReference>
<reference evidence="4" key="1">
    <citation type="submission" date="2016-07" db="EMBL/GenBank/DDBJ databases">
        <authorList>
            <person name="Florea S."/>
            <person name="Webb J.S."/>
            <person name="Jaromczyk J."/>
            <person name="Schardl C.L."/>
        </authorList>
    </citation>
    <scope>NUCLEOTIDE SEQUENCE [LARGE SCALE GENOMIC DNA]</scope>
    <source>
        <strain evidence="4">MIT 01-6242</strain>
    </source>
</reference>
<accession>A0A1B1U4T6</accession>
<dbReference type="SUPFAM" id="SSF51905">
    <property type="entry name" value="FAD/NAD(P)-binding domain"/>
    <property type="match status" value="1"/>
</dbReference>
<protein>
    <submittedName>
        <fullName evidence="3">Pyridine nucleotide-disulfide oxidoreductase</fullName>
    </submittedName>
</protein>
<keyword evidence="1" id="KW-0285">Flavoprotein</keyword>
<dbReference type="GO" id="GO:0016491">
    <property type="term" value="F:oxidoreductase activity"/>
    <property type="evidence" value="ECO:0007669"/>
    <property type="project" value="UniProtKB-KW"/>
</dbReference>
<dbReference type="AlphaFoldDB" id="A0A1B1U4T6"/>
<dbReference type="RefSeq" id="WP_066339371.1">
    <property type="nucleotide sequence ID" value="NZ_CP016503.1"/>
</dbReference>
<organism evidence="3 4">
    <name type="scientific">Helicobacter enhydrae</name>
    <dbReference type="NCBI Taxonomy" id="222136"/>
    <lineage>
        <taxon>Bacteria</taxon>
        <taxon>Pseudomonadati</taxon>
        <taxon>Campylobacterota</taxon>
        <taxon>Epsilonproteobacteria</taxon>
        <taxon>Campylobacterales</taxon>
        <taxon>Helicobacteraceae</taxon>
        <taxon>Helicobacter</taxon>
    </lineage>
</organism>
<dbReference type="InterPro" id="IPR036188">
    <property type="entry name" value="FAD/NAD-bd_sf"/>
</dbReference>
<gene>
    <name evidence="3" type="ORF">BBW65_02735</name>
</gene>
<dbReference type="EMBL" id="CP016503">
    <property type="protein sequence ID" value="ANV97783.1"/>
    <property type="molecule type" value="Genomic_DNA"/>
</dbReference>
<evidence type="ECO:0000256" key="1">
    <source>
        <dbReference type="ARBA" id="ARBA00022630"/>
    </source>
</evidence>
<dbReference type="KEGG" id="het:BBW65_02735"/>
<keyword evidence="4" id="KW-1185">Reference proteome</keyword>
<dbReference type="InterPro" id="IPR050097">
    <property type="entry name" value="Ferredoxin-NADP_redctase_2"/>
</dbReference>
<dbReference type="PRINTS" id="PR00368">
    <property type="entry name" value="FADPNR"/>
</dbReference>
<proteinExistence type="predicted"/>
<evidence type="ECO:0000256" key="2">
    <source>
        <dbReference type="ARBA" id="ARBA00023002"/>
    </source>
</evidence>
<dbReference type="PANTHER" id="PTHR48105">
    <property type="entry name" value="THIOREDOXIN REDUCTASE 1-RELATED-RELATED"/>
    <property type="match status" value="1"/>
</dbReference>
<evidence type="ECO:0000313" key="3">
    <source>
        <dbReference type="EMBL" id="ANV97783.1"/>
    </source>
</evidence>
<evidence type="ECO:0000313" key="4">
    <source>
        <dbReference type="Proteomes" id="UP000092884"/>
    </source>
</evidence>
<dbReference type="Proteomes" id="UP000092884">
    <property type="component" value="Chromosome"/>
</dbReference>
<dbReference type="Gene3D" id="3.50.50.60">
    <property type="entry name" value="FAD/NAD(P)-binding domain"/>
    <property type="match status" value="2"/>
</dbReference>